<evidence type="ECO:0000313" key="6">
    <source>
        <dbReference type="Proteomes" id="UP000054010"/>
    </source>
</evidence>
<keyword evidence="1 5" id="KW-0413">Isomerase</keyword>
<dbReference type="Pfam" id="PF13616">
    <property type="entry name" value="Rotamase_3"/>
    <property type="match status" value="1"/>
</dbReference>
<evidence type="ECO:0000256" key="2">
    <source>
        <dbReference type="SAM" id="MobiDB-lite"/>
    </source>
</evidence>
<dbReference type="AlphaFoldDB" id="E1IEZ8"/>
<protein>
    <submittedName>
        <fullName evidence="5">PpiC-type peptidyl-prolyl cis-trans isomerase</fullName>
    </submittedName>
</protein>
<dbReference type="eggNOG" id="COG0760">
    <property type="taxonomic scope" value="Bacteria"/>
</dbReference>
<name>E1IEZ8_9CHLR</name>
<dbReference type="PANTHER" id="PTHR47245">
    <property type="entry name" value="PEPTIDYLPROLYL ISOMERASE"/>
    <property type="match status" value="1"/>
</dbReference>
<organism evidence="5 6">
    <name type="scientific">Oscillochloris trichoides DG-6</name>
    <dbReference type="NCBI Taxonomy" id="765420"/>
    <lineage>
        <taxon>Bacteria</taxon>
        <taxon>Bacillati</taxon>
        <taxon>Chloroflexota</taxon>
        <taxon>Chloroflexia</taxon>
        <taxon>Chloroflexales</taxon>
        <taxon>Chloroflexineae</taxon>
        <taxon>Oscillochloridaceae</taxon>
        <taxon>Oscillochloris</taxon>
    </lineage>
</organism>
<feature type="transmembrane region" description="Helical" evidence="3">
    <location>
        <begin position="44"/>
        <end position="65"/>
    </location>
</feature>
<keyword evidence="3" id="KW-0472">Membrane</keyword>
<dbReference type="SUPFAM" id="SSF109998">
    <property type="entry name" value="Triger factor/SurA peptide-binding domain-like"/>
    <property type="match status" value="1"/>
</dbReference>
<keyword evidence="3" id="KW-1133">Transmembrane helix</keyword>
<comment type="caution">
    <text evidence="5">The sequence shown here is derived from an EMBL/GenBank/DDBJ whole genome shotgun (WGS) entry which is preliminary data.</text>
</comment>
<dbReference type="InterPro" id="IPR027304">
    <property type="entry name" value="Trigger_fact/SurA_dom_sf"/>
</dbReference>
<sequence>MTDPHSSDAHDSRLAEPDEQNASDSGDYRNEPVRSGAASNRRTLTLIGSLLLLLAIGGGVVASIMPPAATTPTTTSSPAANVPTSNLPTALPLPQAIGDVTSTEPITQVGDAVITRGEFVRAYQPGDEVSAVLKQLIQVELLLQQAGVEGVTVEASELDAEIAAIKSSFGTPEEFTAMLAANQIESEEAMRSIIERNMLIDKMVLSHTTMEQVHARHILLATTAETVDARKAEAEAILAQIQGGADFAQLAAEKSEDPGSKDKGGDLGWAGRGMFVGPFDEAVFSMQKDEVRLVQTDFGWHIIQVLDPSTVRSLDSADLLQTMAGQQAFTETFMVWLDQLYTDAEQKKTITILMTDDQLVSQP</sequence>
<dbReference type="SUPFAM" id="SSF54534">
    <property type="entry name" value="FKBP-like"/>
    <property type="match status" value="1"/>
</dbReference>
<accession>E1IEZ8</accession>
<dbReference type="PROSITE" id="PS01096">
    <property type="entry name" value="PPIC_PPIASE_1"/>
    <property type="match status" value="1"/>
</dbReference>
<evidence type="ECO:0000259" key="4">
    <source>
        <dbReference type="PROSITE" id="PS50198"/>
    </source>
</evidence>
<proteinExistence type="predicted"/>
<dbReference type="PROSITE" id="PS50198">
    <property type="entry name" value="PPIC_PPIASE_2"/>
    <property type="match status" value="1"/>
</dbReference>
<feature type="compositionally biased region" description="Basic and acidic residues" evidence="2">
    <location>
        <begin position="1"/>
        <end position="16"/>
    </location>
</feature>
<dbReference type="OrthoDB" id="14196at2"/>
<feature type="region of interest" description="Disordered" evidence="2">
    <location>
        <begin position="1"/>
        <end position="37"/>
    </location>
</feature>
<keyword evidence="1" id="KW-0697">Rotamase</keyword>
<evidence type="ECO:0000256" key="3">
    <source>
        <dbReference type="SAM" id="Phobius"/>
    </source>
</evidence>
<dbReference type="Proteomes" id="UP000054010">
    <property type="component" value="Unassembled WGS sequence"/>
</dbReference>
<gene>
    <name evidence="5" type="ORF">OSCT_1899</name>
</gene>
<reference evidence="5 6" key="1">
    <citation type="journal article" date="2011" name="J. Bacteriol.">
        <title>Draft genome sequence of the anoxygenic filamentous phototrophic bacterium Oscillochloris trichoides subsp. DG-6.</title>
        <authorList>
            <person name="Kuznetsov B.B."/>
            <person name="Ivanovsky R.N."/>
            <person name="Keppen O.I."/>
            <person name="Sukhacheva M.V."/>
            <person name="Bumazhkin B.K."/>
            <person name="Patutina E.O."/>
            <person name="Beletsky A.V."/>
            <person name="Mardanov A.V."/>
            <person name="Baslerov R.V."/>
            <person name="Panteleeva A.N."/>
            <person name="Kolganova T.V."/>
            <person name="Ravin N.V."/>
            <person name="Skryabin K.G."/>
        </authorList>
    </citation>
    <scope>NUCLEOTIDE SEQUENCE [LARGE SCALE GENOMIC DNA]</scope>
    <source>
        <strain evidence="5 6">DG-6</strain>
    </source>
</reference>
<dbReference type="InterPro" id="IPR050245">
    <property type="entry name" value="PrsA_foldase"/>
</dbReference>
<dbReference type="GO" id="GO:0003755">
    <property type="term" value="F:peptidyl-prolyl cis-trans isomerase activity"/>
    <property type="evidence" value="ECO:0007669"/>
    <property type="project" value="UniProtKB-KW"/>
</dbReference>
<dbReference type="InterPro" id="IPR046357">
    <property type="entry name" value="PPIase_dom_sf"/>
</dbReference>
<dbReference type="STRING" id="765420.OSCT_1899"/>
<keyword evidence="3" id="KW-0812">Transmembrane</keyword>
<dbReference type="PANTHER" id="PTHR47245:SF2">
    <property type="entry name" value="PEPTIDYL-PROLYL CIS-TRANS ISOMERASE HP_0175-RELATED"/>
    <property type="match status" value="1"/>
</dbReference>
<keyword evidence="6" id="KW-1185">Reference proteome</keyword>
<dbReference type="Gene3D" id="1.10.4030.10">
    <property type="entry name" value="Porin chaperone SurA, peptide-binding domain"/>
    <property type="match status" value="1"/>
</dbReference>
<dbReference type="InterPro" id="IPR023058">
    <property type="entry name" value="PPIase_PpiC_CS"/>
</dbReference>
<dbReference type="InterPro" id="IPR000297">
    <property type="entry name" value="PPIase_PpiC"/>
</dbReference>
<dbReference type="Gene3D" id="3.10.50.40">
    <property type="match status" value="1"/>
</dbReference>
<dbReference type="EMBL" id="ADVR01000078">
    <property type="protein sequence ID" value="EFO80243.1"/>
    <property type="molecule type" value="Genomic_DNA"/>
</dbReference>
<feature type="domain" description="PpiC" evidence="4">
    <location>
        <begin position="210"/>
        <end position="307"/>
    </location>
</feature>
<dbReference type="HOGENOM" id="CLU_034646_5_3_0"/>
<evidence type="ECO:0000256" key="1">
    <source>
        <dbReference type="PROSITE-ProRule" id="PRU00278"/>
    </source>
</evidence>
<evidence type="ECO:0000313" key="5">
    <source>
        <dbReference type="EMBL" id="EFO80243.1"/>
    </source>
</evidence>